<organism evidence="2 3">
    <name type="scientific">Coregonus suidteri</name>
    <dbReference type="NCBI Taxonomy" id="861788"/>
    <lineage>
        <taxon>Eukaryota</taxon>
        <taxon>Metazoa</taxon>
        <taxon>Chordata</taxon>
        <taxon>Craniata</taxon>
        <taxon>Vertebrata</taxon>
        <taxon>Euteleostomi</taxon>
        <taxon>Actinopterygii</taxon>
        <taxon>Neopterygii</taxon>
        <taxon>Teleostei</taxon>
        <taxon>Protacanthopterygii</taxon>
        <taxon>Salmoniformes</taxon>
        <taxon>Salmonidae</taxon>
        <taxon>Coregoninae</taxon>
        <taxon>Coregonus</taxon>
    </lineage>
</organism>
<dbReference type="EMBL" id="JAGTTL010000019">
    <property type="protein sequence ID" value="KAK6307891.1"/>
    <property type="molecule type" value="Genomic_DNA"/>
</dbReference>
<proteinExistence type="predicted"/>
<evidence type="ECO:0000313" key="3">
    <source>
        <dbReference type="Proteomes" id="UP001356427"/>
    </source>
</evidence>
<keyword evidence="3" id="KW-1185">Reference proteome</keyword>
<dbReference type="Proteomes" id="UP001356427">
    <property type="component" value="Unassembled WGS sequence"/>
</dbReference>
<feature type="region of interest" description="Disordered" evidence="1">
    <location>
        <begin position="46"/>
        <end position="105"/>
    </location>
</feature>
<protein>
    <submittedName>
        <fullName evidence="2">Uncharacterized protein</fullName>
    </submittedName>
</protein>
<sequence>MLRMSSEICWRQTDTRIRNNSYHPCNERDRYNETLTRLAVVAGHSMVHTQKTQMRTTVTENQEATPSHPAPKPQKDETPNQLETNRQQDAKQHTPSTAAKKGKGE</sequence>
<gene>
    <name evidence="2" type="ORF">J4Q44_G00211620</name>
</gene>
<name>A0AAN8LTJ0_9TELE</name>
<accession>A0AAN8LTJ0</accession>
<reference evidence="2 3" key="1">
    <citation type="submission" date="2021-04" db="EMBL/GenBank/DDBJ databases">
        <authorList>
            <person name="De Guttry C."/>
            <person name="Zahm M."/>
            <person name="Klopp C."/>
            <person name="Cabau C."/>
            <person name="Louis A."/>
            <person name="Berthelot C."/>
            <person name="Parey E."/>
            <person name="Roest Crollius H."/>
            <person name="Montfort J."/>
            <person name="Robinson-Rechavi M."/>
            <person name="Bucao C."/>
            <person name="Bouchez O."/>
            <person name="Gislard M."/>
            <person name="Lluch J."/>
            <person name="Milhes M."/>
            <person name="Lampietro C."/>
            <person name="Lopez Roques C."/>
            <person name="Donnadieu C."/>
            <person name="Braasch I."/>
            <person name="Desvignes T."/>
            <person name="Postlethwait J."/>
            <person name="Bobe J."/>
            <person name="Wedekind C."/>
            <person name="Guiguen Y."/>
        </authorList>
    </citation>
    <scope>NUCLEOTIDE SEQUENCE [LARGE SCALE GENOMIC DNA]</scope>
    <source>
        <strain evidence="2">Cs_M1</strain>
        <tissue evidence="2">Blood</tissue>
    </source>
</reference>
<feature type="compositionally biased region" description="Polar residues" evidence="1">
    <location>
        <begin position="47"/>
        <end position="65"/>
    </location>
</feature>
<evidence type="ECO:0000256" key="1">
    <source>
        <dbReference type="SAM" id="MobiDB-lite"/>
    </source>
</evidence>
<evidence type="ECO:0000313" key="2">
    <source>
        <dbReference type="EMBL" id="KAK6307891.1"/>
    </source>
</evidence>
<comment type="caution">
    <text evidence="2">The sequence shown here is derived from an EMBL/GenBank/DDBJ whole genome shotgun (WGS) entry which is preliminary data.</text>
</comment>
<dbReference type="AlphaFoldDB" id="A0AAN8LTJ0"/>